<proteinExistence type="predicted"/>
<dbReference type="InterPro" id="IPR025339">
    <property type="entry name" value="DUF4245"/>
</dbReference>
<evidence type="ECO:0000313" key="3">
    <source>
        <dbReference type="Proteomes" id="UP001596189"/>
    </source>
</evidence>
<reference evidence="3" key="1">
    <citation type="journal article" date="2019" name="Int. J. Syst. Evol. Microbiol.">
        <title>The Global Catalogue of Microorganisms (GCM) 10K type strain sequencing project: providing services to taxonomists for standard genome sequencing and annotation.</title>
        <authorList>
            <consortium name="The Broad Institute Genomics Platform"/>
            <consortium name="The Broad Institute Genome Sequencing Center for Infectious Disease"/>
            <person name="Wu L."/>
            <person name="Ma J."/>
        </authorList>
    </citation>
    <scope>NUCLEOTIDE SEQUENCE [LARGE SCALE GENOMIC DNA]</scope>
    <source>
        <strain evidence="3">KACC 14249</strain>
    </source>
</reference>
<keyword evidence="1" id="KW-0812">Transmembrane</keyword>
<gene>
    <name evidence="2" type="ORF">ACFQDO_17560</name>
</gene>
<feature type="transmembrane region" description="Helical" evidence="1">
    <location>
        <begin position="33"/>
        <end position="54"/>
    </location>
</feature>
<accession>A0ABW1JIH6</accession>
<dbReference type="Pfam" id="PF14030">
    <property type="entry name" value="DUF4245"/>
    <property type="match status" value="1"/>
</dbReference>
<dbReference type="RefSeq" id="WP_345717475.1">
    <property type="nucleotide sequence ID" value="NZ_BAABFP010000007.1"/>
</dbReference>
<evidence type="ECO:0000256" key="1">
    <source>
        <dbReference type="SAM" id="Phobius"/>
    </source>
</evidence>
<comment type="caution">
    <text evidence="2">The sequence shown here is derived from an EMBL/GenBank/DDBJ whole genome shotgun (WGS) entry which is preliminary data.</text>
</comment>
<evidence type="ECO:0000313" key="2">
    <source>
        <dbReference type="EMBL" id="MFC6008944.1"/>
    </source>
</evidence>
<keyword evidence="1" id="KW-1133">Transmembrane helix</keyword>
<dbReference type="Proteomes" id="UP001596189">
    <property type="component" value="Unassembled WGS sequence"/>
</dbReference>
<dbReference type="EMBL" id="JBHSRD010000008">
    <property type="protein sequence ID" value="MFC6008944.1"/>
    <property type="molecule type" value="Genomic_DNA"/>
</dbReference>
<keyword evidence="1" id="KW-0472">Membrane</keyword>
<organism evidence="2 3">
    <name type="scientific">Angustibacter luteus</name>
    <dbReference type="NCBI Taxonomy" id="658456"/>
    <lineage>
        <taxon>Bacteria</taxon>
        <taxon>Bacillati</taxon>
        <taxon>Actinomycetota</taxon>
        <taxon>Actinomycetes</taxon>
        <taxon>Kineosporiales</taxon>
        <taxon>Kineosporiaceae</taxon>
    </lineage>
</organism>
<sequence length="198" mass="21429">MSESGPVSETRSELDQAAELAAHKRLRRARAPWTSMVLSLLVVVGIAFVLVLIVPRVNQVTQPPVDVPLGARAAASQVEFTPSVPVGLPDGWRATSVRTTRSTAQVVTWHAGYQTPQQQYAALEQGKDAPDEWLSQQTNRAPKVGTQQIDGETWQRYAGGRANQNSLVHTRDAVTTIVTGTAPFDDLTLLAESLRPPG</sequence>
<name>A0ABW1JIH6_9ACTN</name>
<protein>
    <submittedName>
        <fullName evidence="2">DUF4245 domain-containing protein</fullName>
    </submittedName>
</protein>
<keyword evidence="3" id="KW-1185">Reference proteome</keyword>